<accession>A0A1I7XBN7</accession>
<protein>
    <submittedName>
        <fullName evidence="4">HTH_38 domain-containing protein</fullName>
    </submittedName>
</protein>
<evidence type="ECO:0000259" key="2">
    <source>
        <dbReference type="Pfam" id="PF13936"/>
    </source>
</evidence>
<sequence length="136" mass="15992">MGHAFTLSIHERYQIKALSTAGYTVKRIADVVKRSRNAIMNFLRHQEEYGTKKSSGRSSKTTNIVGIRRTCDTDASESTVWRMLDKRPNIVRSRMKKCPQLAQEYNGERHCWARIFMRCNWKKIRLSRVFKNKPIN</sequence>
<comment type="subcellular location">
    <subcellularLocation>
        <location evidence="1">Nucleus</location>
    </subcellularLocation>
</comment>
<name>A0A1I7XBN7_HETBA</name>
<reference evidence="4" key="1">
    <citation type="submission" date="2016-11" db="UniProtKB">
        <authorList>
            <consortium name="WormBaseParasite"/>
        </authorList>
    </citation>
    <scope>IDENTIFICATION</scope>
</reference>
<keyword evidence="3" id="KW-1185">Reference proteome</keyword>
<dbReference type="InterPro" id="IPR009057">
    <property type="entry name" value="Homeodomain-like_sf"/>
</dbReference>
<dbReference type="Pfam" id="PF13936">
    <property type="entry name" value="HTH_38"/>
    <property type="match status" value="1"/>
</dbReference>
<dbReference type="GO" id="GO:0005634">
    <property type="term" value="C:nucleus"/>
    <property type="evidence" value="ECO:0007669"/>
    <property type="project" value="UniProtKB-SubCell"/>
</dbReference>
<dbReference type="SUPFAM" id="SSF46689">
    <property type="entry name" value="Homeodomain-like"/>
    <property type="match status" value="1"/>
</dbReference>
<dbReference type="Proteomes" id="UP000095283">
    <property type="component" value="Unplaced"/>
</dbReference>
<dbReference type="AlphaFoldDB" id="A0A1I7XBN7"/>
<dbReference type="Gene3D" id="1.10.10.60">
    <property type="entry name" value="Homeodomain-like"/>
    <property type="match status" value="1"/>
</dbReference>
<proteinExistence type="predicted"/>
<evidence type="ECO:0000313" key="3">
    <source>
        <dbReference type="Proteomes" id="UP000095283"/>
    </source>
</evidence>
<evidence type="ECO:0000256" key="1">
    <source>
        <dbReference type="ARBA" id="ARBA00004123"/>
    </source>
</evidence>
<organism evidence="3 4">
    <name type="scientific">Heterorhabditis bacteriophora</name>
    <name type="common">Entomopathogenic nematode worm</name>
    <dbReference type="NCBI Taxonomy" id="37862"/>
    <lineage>
        <taxon>Eukaryota</taxon>
        <taxon>Metazoa</taxon>
        <taxon>Ecdysozoa</taxon>
        <taxon>Nematoda</taxon>
        <taxon>Chromadorea</taxon>
        <taxon>Rhabditida</taxon>
        <taxon>Rhabditina</taxon>
        <taxon>Rhabditomorpha</taxon>
        <taxon>Strongyloidea</taxon>
        <taxon>Heterorhabditidae</taxon>
        <taxon>Heterorhabditis</taxon>
    </lineage>
</organism>
<evidence type="ECO:0000313" key="4">
    <source>
        <dbReference type="WBParaSite" id="Hba_15098"/>
    </source>
</evidence>
<feature type="domain" description="Transposase IS30-like HTH" evidence="2">
    <location>
        <begin position="7"/>
        <end position="44"/>
    </location>
</feature>
<dbReference type="InterPro" id="IPR025246">
    <property type="entry name" value="IS30-like_HTH"/>
</dbReference>
<dbReference type="WBParaSite" id="Hba_15098">
    <property type="protein sequence ID" value="Hba_15098"/>
    <property type="gene ID" value="Hba_15098"/>
</dbReference>